<evidence type="ECO:0000313" key="2">
    <source>
        <dbReference type="EMBL" id="QLY28022.1"/>
    </source>
</evidence>
<dbReference type="EMBL" id="CP059399">
    <property type="protein sequence ID" value="QLY28022.1"/>
    <property type="molecule type" value="Genomic_DNA"/>
</dbReference>
<dbReference type="AlphaFoldDB" id="A0A7D6V870"/>
<sequence>MPKVQRILRAAYYAVAALPVAFAPTGVRARVTRRVFQRPFALAAPGIGRTTAHTLLAAAVGLVAWLVVFLATIAFVRGVAYPLFGADGYEHSWGGPTLAGAWAVHAALGVGLLPVWTVLLAGIGLLQLRLVHRVLGRSGPWWPVPIAVALFLGGVVFFIAWLHQI</sequence>
<feature type="transmembrane region" description="Helical" evidence="1">
    <location>
        <begin position="97"/>
        <end position="121"/>
    </location>
</feature>
<keyword evidence="1" id="KW-0812">Transmembrane</keyword>
<reference evidence="2 3" key="1">
    <citation type="submission" date="2020-07" db="EMBL/GenBank/DDBJ databases">
        <authorList>
            <person name="Zhuang K."/>
            <person name="Ran Y."/>
        </authorList>
    </citation>
    <scope>NUCLEOTIDE SEQUENCE [LARGE SCALE GENOMIC DNA]</scope>
    <source>
        <strain evidence="2 3">WCH-YHL-001</strain>
    </source>
</reference>
<evidence type="ECO:0000313" key="3">
    <source>
        <dbReference type="Proteomes" id="UP000515512"/>
    </source>
</evidence>
<keyword evidence="1" id="KW-0472">Membrane</keyword>
<dbReference type="KEGG" id="nhu:H0264_21710"/>
<keyword evidence="3" id="KW-1185">Reference proteome</keyword>
<proteinExistence type="predicted"/>
<dbReference type="RefSeq" id="WP_181579230.1">
    <property type="nucleotide sequence ID" value="NZ_CP059399.1"/>
</dbReference>
<feature type="transmembrane region" description="Helical" evidence="1">
    <location>
        <begin position="141"/>
        <end position="162"/>
    </location>
</feature>
<name>A0A7D6V870_9NOCA</name>
<feature type="transmembrane region" description="Helical" evidence="1">
    <location>
        <begin position="53"/>
        <end position="76"/>
    </location>
</feature>
<evidence type="ECO:0000256" key="1">
    <source>
        <dbReference type="SAM" id="Phobius"/>
    </source>
</evidence>
<organism evidence="2 3">
    <name type="scientific">Nocardia huaxiensis</name>
    <dbReference type="NCBI Taxonomy" id="2755382"/>
    <lineage>
        <taxon>Bacteria</taxon>
        <taxon>Bacillati</taxon>
        <taxon>Actinomycetota</taxon>
        <taxon>Actinomycetes</taxon>
        <taxon>Mycobacteriales</taxon>
        <taxon>Nocardiaceae</taxon>
        <taxon>Nocardia</taxon>
    </lineage>
</organism>
<gene>
    <name evidence="2" type="ORF">H0264_21710</name>
</gene>
<accession>A0A7D6V870</accession>
<dbReference type="Proteomes" id="UP000515512">
    <property type="component" value="Chromosome"/>
</dbReference>
<protein>
    <submittedName>
        <fullName evidence="2">Uncharacterized protein</fullName>
    </submittedName>
</protein>
<keyword evidence="1" id="KW-1133">Transmembrane helix</keyword>